<proteinExistence type="predicted"/>
<comment type="caution">
    <text evidence="1">The sequence shown here is derived from an EMBL/GenBank/DDBJ whole genome shotgun (WGS) entry which is preliminary data.</text>
</comment>
<dbReference type="Proteomes" id="UP000297564">
    <property type="component" value="Unassembled WGS sequence"/>
</dbReference>
<keyword evidence="2" id="KW-1185">Reference proteome</keyword>
<evidence type="ECO:0000313" key="2">
    <source>
        <dbReference type="Proteomes" id="UP000297564"/>
    </source>
</evidence>
<reference evidence="1 2" key="1">
    <citation type="submission" date="2019-03" db="EMBL/GenBank/DDBJ databases">
        <title>Ramlibacter rhizophilus CCTCC AB2015357, whole genome shotgun sequence.</title>
        <authorList>
            <person name="Zhang X."/>
            <person name="Feng G."/>
            <person name="Zhu H."/>
        </authorList>
    </citation>
    <scope>NUCLEOTIDE SEQUENCE [LARGE SCALE GENOMIC DNA]</scope>
    <source>
        <strain evidence="1 2">CCTCC AB2015357</strain>
    </source>
</reference>
<dbReference type="RefSeq" id="WP_135286892.1">
    <property type="nucleotide sequence ID" value="NZ_SMLL01000008.1"/>
</dbReference>
<dbReference type="AlphaFoldDB" id="A0A4Z0BDX2"/>
<gene>
    <name evidence="1" type="ORF">EZ242_19605</name>
</gene>
<dbReference type="EMBL" id="SMLL01000008">
    <property type="protein sequence ID" value="TFY96881.1"/>
    <property type="molecule type" value="Genomic_DNA"/>
</dbReference>
<protein>
    <submittedName>
        <fullName evidence="1">Uncharacterized protein</fullName>
    </submittedName>
</protein>
<accession>A0A4Z0BDX2</accession>
<sequence length="301" mass="32092">MRLLSALRHVERTARSRLLVFGVAAPSAWPAGLAVVDEHLLHLGSAREVANLLRVWEGLAPWSGPSHPKHTLAPGRFHVAVVDLCHGADAWPAEEDTGTGPLLASDAGNTLAIARMLLTRGGREWIRAAQPRSFPDTRQRIERAGPHLAHALASGQACLTGGAVLAAFGLREARDLDFLIAGGAGVPGGTAPLPPAENAAYEALGITVGEMLDDPAQSFWCFGLRMLALSTLARIKQVRGAPKDLEDLWAIEAALAGRDTRVNHSLVACLAGGQRLRGWLRRAGAFVTRVGAPEQDFPRER</sequence>
<evidence type="ECO:0000313" key="1">
    <source>
        <dbReference type="EMBL" id="TFY96881.1"/>
    </source>
</evidence>
<organism evidence="1 2">
    <name type="scientific">Ramlibacter rhizophilus</name>
    <dbReference type="NCBI Taxonomy" id="1781167"/>
    <lineage>
        <taxon>Bacteria</taxon>
        <taxon>Pseudomonadati</taxon>
        <taxon>Pseudomonadota</taxon>
        <taxon>Betaproteobacteria</taxon>
        <taxon>Burkholderiales</taxon>
        <taxon>Comamonadaceae</taxon>
        <taxon>Ramlibacter</taxon>
    </lineage>
</organism>
<name>A0A4Z0BDX2_9BURK</name>
<dbReference type="OrthoDB" id="7814707at2"/>